<evidence type="ECO:0000256" key="2">
    <source>
        <dbReference type="SAM" id="SignalP"/>
    </source>
</evidence>
<comment type="caution">
    <text evidence="4">The sequence shown here is derived from an EMBL/GenBank/DDBJ whole genome shotgun (WGS) entry which is preliminary data.</text>
</comment>
<dbReference type="Proteomes" id="UP001203338">
    <property type="component" value="Unassembled WGS sequence"/>
</dbReference>
<keyword evidence="5" id="KW-1185">Reference proteome</keyword>
<dbReference type="InterPro" id="IPR027417">
    <property type="entry name" value="P-loop_NTPase"/>
</dbReference>
<evidence type="ECO:0000313" key="4">
    <source>
        <dbReference type="EMBL" id="MCL6272005.1"/>
    </source>
</evidence>
<evidence type="ECO:0000259" key="3">
    <source>
        <dbReference type="SMART" id="SM00382"/>
    </source>
</evidence>
<dbReference type="PANTHER" id="PTHR10046">
    <property type="entry name" value="ATP DEPENDENT LON PROTEASE FAMILY MEMBER"/>
    <property type="match status" value="1"/>
</dbReference>
<accession>A0ABT0PKU4</accession>
<protein>
    <submittedName>
        <fullName evidence="4">AAA family ATPase</fullName>
    </submittedName>
</protein>
<keyword evidence="2" id="KW-0732">Signal</keyword>
<keyword evidence="1" id="KW-0812">Transmembrane</keyword>
<dbReference type="SMART" id="SM00382">
    <property type="entry name" value="AAA"/>
    <property type="match status" value="1"/>
</dbReference>
<dbReference type="InterPro" id="IPR003959">
    <property type="entry name" value="ATPase_AAA_core"/>
</dbReference>
<proteinExistence type="predicted"/>
<sequence>MTAQKILKRLPLLVTFYLSFCISHALAESGGAIGPEQNQVSYTREYLASQRLFDRMVDTSSNPPNESNIQQLILSHAKVAERELNKAMREYPFYNAVSYSISTVIVALPILASWRTLQNAFFRLPEIVQILSTSLIPPCTMLALIPIASISLQAYFAVAPPALAEENLVIQYGSKKNFLAPSTQSYIENELFYSYWQNPSAYGLTRLRKILDKALRLPVYTKRLTYSRKRISEALVNFPQEVVDRLSRYAMTEIMFQRMDPKPSSHYPVYFQGAPGTGKTYAAQKLTEAMGTTLAVVTLEGASIDDMIGTSFESQDARAGRLLDAILANTNSSADINHKNQVLIIDEFDRLLISNDKKSEEVLAFMLKLLDPVCRSFYSAYLKTEVQLPDSIILAGNTDINLLALKEPRLVALASRLETVHFPGFSPEAKQQIVERIMIPRLEKSYRSLGKGLSDFALPDEDRSKIVAFTHSNEDPGLRNLEKYINSLFEQHLIHVIEPD</sequence>
<feature type="domain" description="AAA+ ATPase" evidence="3">
    <location>
        <begin position="265"/>
        <end position="425"/>
    </location>
</feature>
<dbReference type="Pfam" id="PF00004">
    <property type="entry name" value="AAA"/>
    <property type="match status" value="1"/>
</dbReference>
<dbReference type="RefSeq" id="WP_249701681.1">
    <property type="nucleotide sequence ID" value="NZ_JAMFLX010000041.1"/>
</dbReference>
<dbReference type="SUPFAM" id="SSF52540">
    <property type="entry name" value="P-loop containing nucleoside triphosphate hydrolases"/>
    <property type="match status" value="1"/>
</dbReference>
<feature type="signal peptide" evidence="2">
    <location>
        <begin position="1"/>
        <end position="27"/>
    </location>
</feature>
<evidence type="ECO:0000256" key="1">
    <source>
        <dbReference type="SAM" id="Phobius"/>
    </source>
</evidence>
<gene>
    <name evidence="4" type="ORF">M3P05_18960</name>
</gene>
<name>A0ABT0PKU4_9GAMM</name>
<dbReference type="InterPro" id="IPR027065">
    <property type="entry name" value="Lon_Prtase"/>
</dbReference>
<dbReference type="InterPro" id="IPR003593">
    <property type="entry name" value="AAA+_ATPase"/>
</dbReference>
<reference evidence="4 5" key="1">
    <citation type="submission" date="2022-05" db="EMBL/GenBank/DDBJ databases">
        <authorList>
            <person name="Park J.-S."/>
        </authorList>
    </citation>
    <scope>NUCLEOTIDE SEQUENCE [LARGE SCALE GENOMIC DNA]</scope>
    <source>
        <strain evidence="4 5">2012CJ34-2</strain>
    </source>
</reference>
<dbReference type="Gene3D" id="3.40.50.300">
    <property type="entry name" value="P-loop containing nucleotide triphosphate hydrolases"/>
    <property type="match status" value="1"/>
</dbReference>
<dbReference type="EMBL" id="JAMFLX010000041">
    <property type="protein sequence ID" value="MCL6272005.1"/>
    <property type="molecule type" value="Genomic_DNA"/>
</dbReference>
<organism evidence="4 5">
    <name type="scientific">Parendozoicomonas callyspongiae</name>
    <dbReference type="NCBI Taxonomy" id="2942213"/>
    <lineage>
        <taxon>Bacteria</taxon>
        <taxon>Pseudomonadati</taxon>
        <taxon>Pseudomonadota</taxon>
        <taxon>Gammaproteobacteria</taxon>
        <taxon>Oceanospirillales</taxon>
        <taxon>Endozoicomonadaceae</taxon>
        <taxon>Parendozoicomonas</taxon>
    </lineage>
</organism>
<keyword evidence="1" id="KW-1133">Transmembrane helix</keyword>
<evidence type="ECO:0000313" key="5">
    <source>
        <dbReference type="Proteomes" id="UP001203338"/>
    </source>
</evidence>
<feature type="transmembrane region" description="Helical" evidence="1">
    <location>
        <begin position="93"/>
        <end position="114"/>
    </location>
</feature>
<keyword evidence="1" id="KW-0472">Membrane</keyword>
<feature type="chain" id="PRO_5047529074" evidence="2">
    <location>
        <begin position="28"/>
        <end position="500"/>
    </location>
</feature>